<reference evidence="1 2" key="1">
    <citation type="submission" date="2012-02" db="EMBL/GenBank/DDBJ databases">
        <title>Complete genome sequence of Actinoplanes missouriensis 431 (= NBRC 102363).</title>
        <authorList>
            <person name="Ohnishi Y."/>
            <person name="Ishikawa J."/>
            <person name="Sekine M."/>
            <person name="Hosoyama A."/>
            <person name="Harada T."/>
            <person name="Narita H."/>
            <person name="Hata T."/>
            <person name="Konno Y."/>
            <person name="Tutikane K."/>
            <person name="Fujita N."/>
            <person name="Horinouchi S."/>
            <person name="Hayakawa M."/>
        </authorList>
    </citation>
    <scope>NUCLEOTIDE SEQUENCE [LARGE SCALE GENOMIC DNA]</scope>
    <source>
        <strain evidence="2">ATCC 14538 / DSM 43046 / CBS 188.64 / JCM 3121 / NBRC 102363 / NCIMB 12654 / NRRL B-3342 / UNCC 431</strain>
    </source>
</reference>
<dbReference type="AlphaFoldDB" id="I0HFZ9"/>
<gene>
    <name evidence="1" type="ordered locus">AMIS_67160</name>
</gene>
<proteinExistence type="predicted"/>
<sequence length="106" mass="11909">MPRPFAGASASQLLAAFTRDDQHADADAQDMRDGMENFEIDVSLTTFEVIKQRLRQSRTLGDVGDCHASGLPCTHHGSSKFREVVLSSMVRCRLRRFLRHPHDDAL</sequence>
<organism evidence="1 2">
    <name type="scientific">Actinoplanes missouriensis (strain ATCC 14538 / DSM 43046 / CBS 188.64 / JCM 3121 / NBRC 102363 / NCIMB 12654 / NRRL B-3342 / UNCC 431)</name>
    <dbReference type="NCBI Taxonomy" id="512565"/>
    <lineage>
        <taxon>Bacteria</taxon>
        <taxon>Bacillati</taxon>
        <taxon>Actinomycetota</taxon>
        <taxon>Actinomycetes</taxon>
        <taxon>Micromonosporales</taxon>
        <taxon>Micromonosporaceae</taxon>
        <taxon>Actinoplanes</taxon>
    </lineage>
</organism>
<dbReference type="PATRIC" id="fig|512565.3.peg.6717"/>
<name>I0HFZ9_ACTM4</name>
<dbReference type="HOGENOM" id="CLU_2217371_0_0_11"/>
<accession>I0HFZ9</accession>
<dbReference type="Proteomes" id="UP000007882">
    <property type="component" value="Chromosome"/>
</dbReference>
<evidence type="ECO:0000313" key="1">
    <source>
        <dbReference type="EMBL" id="BAL91936.1"/>
    </source>
</evidence>
<protein>
    <submittedName>
        <fullName evidence="1">Uncharacterized protein</fullName>
    </submittedName>
</protein>
<evidence type="ECO:0000313" key="2">
    <source>
        <dbReference type="Proteomes" id="UP000007882"/>
    </source>
</evidence>
<dbReference type="EMBL" id="AP012319">
    <property type="protein sequence ID" value="BAL91936.1"/>
    <property type="molecule type" value="Genomic_DNA"/>
</dbReference>
<dbReference type="KEGG" id="ams:AMIS_67160"/>
<keyword evidence="2" id="KW-1185">Reference proteome</keyword>
<dbReference type="STRING" id="512565.AMIS_67160"/>